<dbReference type="Pfam" id="PF17766">
    <property type="entry name" value="fn3_6"/>
    <property type="match status" value="1"/>
</dbReference>
<comment type="caution">
    <text evidence="15">The sequence shown here is derived from an EMBL/GenBank/DDBJ whole genome shotgun (WGS) entry which is preliminary data.</text>
</comment>
<dbReference type="PROSITE" id="PS00136">
    <property type="entry name" value="SUBTILASE_ASP"/>
    <property type="match status" value="1"/>
</dbReference>
<dbReference type="Gene3D" id="3.40.50.200">
    <property type="entry name" value="Peptidase S8/S53 domain"/>
    <property type="match status" value="1"/>
</dbReference>
<accession>A0A830B409</accession>
<evidence type="ECO:0000256" key="2">
    <source>
        <dbReference type="ARBA" id="ARBA00011073"/>
    </source>
</evidence>
<feature type="active site" description="Charge relay system" evidence="8 9">
    <location>
        <position position="207"/>
    </location>
</feature>
<dbReference type="CDD" id="cd04852">
    <property type="entry name" value="Peptidases_S8_3"/>
    <property type="match status" value="1"/>
</dbReference>
<keyword evidence="16" id="KW-1185">Reference proteome</keyword>
<comment type="similarity">
    <text evidence="2 9">Belongs to the peptidase S8 family.</text>
</comment>
<dbReference type="EMBL" id="BMAC01000034">
    <property type="protein sequence ID" value="GFP81847.1"/>
    <property type="molecule type" value="Genomic_DNA"/>
</dbReference>
<dbReference type="Gene3D" id="2.60.40.2310">
    <property type="match status" value="1"/>
</dbReference>
<dbReference type="InterPro" id="IPR003137">
    <property type="entry name" value="PA_domain"/>
</dbReference>
<evidence type="ECO:0000256" key="3">
    <source>
        <dbReference type="ARBA" id="ARBA00022670"/>
    </source>
</evidence>
<dbReference type="OrthoDB" id="206201at2759"/>
<dbReference type="InterPro" id="IPR023827">
    <property type="entry name" value="Peptidase_S8_Asp-AS"/>
</dbReference>
<dbReference type="InterPro" id="IPR037045">
    <property type="entry name" value="S8pro/Inhibitor_I9_sf"/>
</dbReference>
<feature type="active site" description="Charge relay system" evidence="8 9">
    <location>
        <position position="149"/>
    </location>
</feature>
<keyword evidence="4 10" id="KW-0732">Signal</keyword>
<keyword evidence="6 9" id="KW-0720">Serine protease</keyword>
<dbReference type="GO" id="GO:0005576">
    <property type="term" value="C:extracellular region"/>
    <property type="evidence" value="ECO:0007669"/>
    <property type="project" value="UniProtKB-SubCell"/>
</dbReference>
<evidence type="ECO:0000313" key="16">
    <source>
        <dbReference type="Proteomes" id="UP000653305"/>
    </source>
</evidence>
<evidence type="ECO:0000256" key="9">
    <source>
        <dbReference type="PROSITE-ProRule" id="PRU01240"/>
    </source>
</evidence>
<keyword evidence="3 9" id="KW-0645">Protease</keyword>
<proteinExistence type="inferred from homology"/>
<feature type="domain" description="PA" evidence="12">
    <location>
        <begin position="382"/>
        <end position="454"/>
    </location>
</feature>
<dbReference type="FunFam" id="3.50.30.30:FF:000005">
    <property type="entry name" value="subtilisin-like protease SBT1.5"/>
    <property type="match status" value="1"/>
</dbReference>
<dbReference type="PROSITE" id="PS51892">
    <property type="entry name" value="SUBTILASE"/>
    <property type="match status" value="1"/>
</dbReference>
<dbReference type="Pfam" id="PF00082">
    <property type="entry name" value="Peptidase_S8"/>
    <property type="match status" value="1"/>
</dbReference>
<organism evidence="15 16">
    <name type="scientific">Phtheirospermum japonicum</name>
    <dbReference type="NCBI Taxonomy" id="374723"/>
    <lineage>
        <taxon>Eukaryota</taxon>
        <taxon>Viridiplantae</taxon>
        <taxon>Streptophyta</taxon>
        <taxon>Embryophyta</taxon>
        <taxon>Tracheophyta</taxon>
        <taxon>Spermatophyta</taxon>
        <taxon>Magnoliopsida</taxon>
        <taxon>eudicotyledons</taxon>
        <taxon>Gunneridae</taxon>
        <taxon>Pentapetalae</taxon>
        <taxon>asterids</taxon>
        <taxon>lamiids</taxon>
        <taxon>Lamiales</taxon>
        <taxon>Orobanchaceae</taxon>
        <taxon>Orobanchaceae incertae sedis</taxon>
        <taxon>Phtheirospermum</taxon>
    </lineage>
</organism>
<protein>
    <submittedName>
        <fullName evidence="15">Subtilisin-like protease sdd1</fullName>
    </submittedName>
</protein>
<dbReference type="InterPro" id="IPR045051">
    <property type="entry name" value="SBT"/>
</dbReference>
<evidence type="ECO:0000256" key="4">
    <source>
        <dbReference type="ARBA" id="ARBA00022729"/>
    </source>
</evidence>
<dbReference type="Pfam" id="PF05922">
    <property type="entry name" value="Inhibitor_I9"/>
    <property type="match status" value="1"/>
</dbReference>
<dbReference type="InterPro" id="IPR010259">
    <property type="entry name" value="S8pro/Inhibitor_I9"/>
</dbReference>
<evidence type="ECO:0000256" key="6">
    <source>
        <dbReference type="ARBA" id="ARBA00022825"/>
    </source>
</evidence>
<dbReference type="InterPro" id="IPR041469">
    <property type="entry name" value="Subtilisin-like_FN3"/>
</dbReference>
<evidence type="ECO:0000256" key="7">
    <source>
        <dbReference type="ARBA" id="ARBA00023180"/>
    </source>
</evidence>
<feature type="domain" description="Subtilisin-like protease fibronectin type-III" evidence="14">
    <location>
        <begin position="649"/>
        <end position="748"/>
    </location>
</feature>
<evidence type="ECO:0000256" key="5">
    <source>
        <dbReference type="ARBA" id="ARBA00022801"/>
    </source>
</evidence>
<evidence type="ECO:0000256" key="8">
    <source>
        <dbReference type="PIRSR" id="PIRSR615500-1"/>
    </source>
</evidence>
<dbReference type="CDD" id="cd02120">
    <property type="entry name" value="PA_subtilisin_like"/>
    <property type="match status" value="1"/>
</dbReference>
<dbReference type="FunFam" id="3.40.50.200:FF:000006">
    <property type="entry name" value="Subtilisin-like protease SBT1.5"/>
    <property type="match status" value="1"/>
</dbReference>
<name>A0A830B409_9LAMI</name>
<sequence length="751" mass="80166">MALIISFITIICLFSLSPCPTFAANIPEKSSLETYIVHVEGPETQLSTQSEDLESWYHSFLPATTASSSNEGETRIVYSYRTIFNGFAAKLSPSEAKDMEKKNGFISARPEKILSLHTTHSPNFLGLNRNTGLWRDSNYGKGVIIGVLDTGILPDHPSFSDQGMPPPPAKWKGKCEFNHTTCNNKIIGARSFGTDNTNQSPLDADGHGTHTASTAAGTFVRGANVFGNANGTAVGIAPLAHLAIYKVCTPSCSESNVLAGIDAAVEDGVDVLSISLGSLSDNFFQNFVALGAFSAMEKGVLVSCSAGNIGPSNFSLVNEAPWILTVGASTIDRELRATAVLGNNQQFHGQSAFQPHYDIPPTLLHLVYAGILNTSDPFAPYCTNQSLNRSEIQGKIVVCELGGGITITDKGEAVKSAGGAAMIVVNNERYANTTLSEVHVLPATHVGYADGLKIKAYINSTSTPTARILFGGTVIGDDRAPVVAAFSSRGPNFASPGILKPDILGPGVNILAAWPTSVENNTDTRSTFNIISGTSMSCPHLSGVAALLKSAHPDWSPAAIKSAIMTTANVVNLAHDPIEDERFVPASIFATGSGHVNPSAAHDPGLIYDIQPEDYIAYLCGLNYTNREVGFFLQRRVNCSLESSIPEAELNYPSFALTFTGQPINSQTYTRTVTNVGDPNSSYNVDIVSPPGIEVRVQPNTLNFSKVNQKIQYQVTFMRQASAVNNTVVQGFLNWTSTKHSVRSPIAVILQ</sequence>
<feature type="active site" description="Charge relay system" evidence="8 9">
    <location>
        <position position="535"/>
    </location>
</feature>
<keyword evidence="5 9" id="KW-0378">Hydrolase</keyword>
<dbReference type="GO" id="GO:0004252">
    <property type="term" value="F:serine-type endopeptidase activity"/>
    <property type="evidence" value="ECO:0007669"/>
    <property type="project" value="UniProtKB-UniRule"/>
</dbReference>
<dbReference type="InterPro" id="IPR034197">
    <property type="entry name" value="Peptidases_S8_3"/>
</dbReference>
<dbReference type="Gene3D" id="3.30.70.80">
    <property type="entry name" value="Peptidase S8 propeptide/proteinase inhibitor I9"/>
    <property type="match status" value="1"/>
</dbReference>
<dbReference type="SUPFAM" id="SSF52743">
    <property type="entry name" value="Subtilisin-like"/>
    <property type="match status" value="1"/>
</dbReference>
<comment type="subcellular location">
    <subcellularLocation>
        <location evidence="1">Secreted</location>
    </subcellularLocation>
</comment>
<evidence type="ECO:0000259" key="14">
    <source>
        <dbReference type="Pfam" id="PF17766"/>
    </source>
</evidence>
<evidence type="ECO:0000259" key="11">
    <source>
        <dbReference type="Pfam" id="PF00082"/>
    </source>
</evidence>
<keyword evidence="7" id="KW-0325">Glycoprotein</keyword>
<dbReference type="InterPro" id="IPR015500">
    <property type="entry name" value="Peptidase_S8_subtilisin-rel"/>
</dbReference>
<feature type="domain" description="Peptidase S8/S53" evidence="11">
    <location>
        <begin position="140"/>
        <end position="571"/>
    </location>
</feature>
<dbReference type="PANTHER" id="PTHR10795">
    <property type="entry name" value="PROPROTEIN CONVERTASE SUBTILISIN/KEXIN"/>
    <property type="match status" value="1"/>
</dbReference>
<dbReference type="FunFam" id="2.60.40.2310:FF:000001">
    <property type="entry name" value="Subtilisin-like protease SBT1.5"/>
    <property type="match status" value="1"/>
</dbReference>
<dbReference type="InterPro" id="IPR000209">
    <property type="entry name" value="Peptidase_S8/S53_dom"/>
</dbReference>
<dbReference type="Proteomes" id="UP000653305">
    <property type="component" value="Unassembled WGS sequence"/>
</dbReference>
<dbReference type="AlphaFoldDB" id="A0A830B409"/>
<dbReference type="PRINTS" id="PR00723">
    <property type="entry name" value="SUBTILISIN"/>
</dbReference>
<evidence type="ECO:0000313" key="15">
    <source>
        <dbReference type="EMBL" id="GFP81847.1"/>
    </source>
</evidence>
<feature type="domain" description="Inhibitor I9" evidence="13">
    <location>
        <begin position="34"/>
        <end position="117"/>
    </location>
</feature>
<dbReference type="Gene3D" id="3.50.30.30">
    <property type="match status" value="1"/>
</dbReference>
<evidence type="ECO:0000256" key="1">
    <source>
        <dbReference type="ARBA" id="ARBA00004613"/>
    </source>
</evidence>
<dbReference type="InterPro" id="IPR036852">
    <property type="entry name" value="Peptidase_S8/S53_dom_sf"/>
</dbReference>
<feature type="signal peptide" evidence="10">
    <location>
        <begin position="1"/>
        <end position="23"/>
    </location>
</feature>
<gene>
    <name evidence="15" type="ORF">PHJA_000328000</name>
</gene>
<evidence type="ECO:0000256" key="10">
    <source>
        <dbReference type="SAM" id="SignalP"/>
    </source>
</evidence>
<feature type="chain" id="PRO_5032371991" evidence="10">
    <location>
        <begin position="24"/>
        <end position="751"/>
    </location>
</feature>
<evidence type="ECO:0000259" key="13">
    <source>
        <dbReference type="Pfam" id="PF05922"/>
    </source>
</evidence>
<dbReference type="Pfam" id="PF02225">
    <property type="entry name" value="PA"/>
    <property type="match status" value="1"/>
</dbReference>
<evidence type="ECO:0000259" key="12">
    <source>
        <dbReference type="Pfam" id="PF02225"/>
    </source>
</evidence>
<reference evidence="15" key="1">
    <citation type="submission" date="2020-07" db="EMBL/GenBank/DDBJ databases">
        <title>Ethylene signaling mediates host invasion by parasitic plants.</title>
        <authorList>
            <person name="Yoshida S."/>
        </authorList>
    </citation>
    <scope>NUCLEOTIDE SEQUENCE</scope>
    <source>
        <strain evidence="15">Okayama</strain>
    </source>
</reference>
<dbReference type="GO" id="GO:0006508">
    <property type="term" value="P:proteolysis"/>
    <property type="evidence" value="ECO:0007669"/>
    <property type="project" value="UniProtKB-KW"/>
</dbReference>